<reference evidence="2" key="1">
    <citation type="submission" date="2017-02" db="EMBL/GenBank/DDBJ databases">
        <authorList>
            <person name="Varghese N."/>
            <person name="Submissions S."/>
        </authorList>
    </citation>
    <scope>NUCLEOTIDE SEQUENCE [LARGE SCALE GENOMIC DNA]</scope>
    <source>
        <strain evidence="2">UM2</strain>
    </source>
</reference>
<dbReference type="Pfam" id="PF01042">
    <property type="entry name" value="Ribonuc_L-PSP"/>
    <property type="match status" value="1"/>
</dbReference>
<dbReference type="PANTHER" id="PTHR43857">
    <property type="entry name" value="BLR7761 PROTEIN"/>
    <property type="match status" value="1"/>
</dbReference>
<gene>
    <name evidence="1" type="ORF">SAMN06295920_107143</name>
</gene>
<dbReference type="AlphaFoldDB" id="A0A1T5EQT4"/>
<dbReference type="OrthoDB" id="9799840at2"/>
<dbReference type="Gene3D" id="3.30.1330.40">
    <property type="entry name" value="RutC-like"/>
    <property type="match status" value="1"/>
</dbReference>
<protein>
    <submittedName>
        <fullName evidence="1">Enamine deaminase RidA, house cleaning of reactive enamine intermediates, YjgF/YER057c/UK114 family</fullName>
    </submittedName>
</protein>
<dbReference type="SUPFAM" id="SSF55298">
    <property type="entry name" value="YjgF-like"/>
    <property type="match status" value="1"/>
</dbReference>
<keyword evidence="2" id="KW-1185">Reference proteome</keyword>
<dbReference type="PANTHER" id="PTHR43857:SF1">
    <property type="entry name" value="YJGH FAMILY PROTEIN"/>
    <property type="match status" value="1"/>
</dbReference>
<dbReference type="InterPro" id="IPR006175">
    <property type="entry name" value="YjgF/YER057c/UK114"/>
</dbReference>
<dbReference type="CDD" id="cd00448">
    <property type="entry name" value="YjgF_YER057c_UK114_family"/>
    <property type="match status" value="1"/>
</dbReference>
<dbReference type="RefSeq" id="WP_079649240.1">
    <property type="nucleotide sequence ID" value="NZ_FUYM01000007.1"/>
</dbReference>
<organism evidence="1 2">
    <name type="scientific">Rhizorhabdus histidinilytica</name>
    <dbReference type="NCBI Taxonomy" id="439228"/>
    <lineage>
        <taxon>Bacteria</taxon>
        <taxon>Pseudomonadati</taxon>
        <taxon>Pseudomonadota</taxon>
        <taxon>Alphaproteobacteria</taxon>
        <taxon>Sphingomonadales</taxon>
        <taxon>Sphingomonadaceae</taxon>
        <taxon>Rhizorhabdus</taxon>
    </lineage>
</organism>
<sequence>MGREIFQGDPPVPGLPQAVKVGDTIYVSGTTAHAEGREPSPDMAEQMRAAYAKIGEALAHFGAGLGDVVEQTVFVTDMPAALAARHVRMETYGKAGDGLPASATVEVTALGRPGLMVEIKVTARLC</sequence>
<evidence type="ECO:0000313" key="2">
    <source>
        <dbReference type="Proteomes" id="UP000189818"/>
    </source>
</evidence>
<proteinExistence type="predicted"/>
<evidence type="ECO:0000313" key="1">
    <source>
        <dbReference type="EMBL" id="SKB86159.1"/>
    </source>
</evidence>
<dbReference type="EMBL" id="FUYM01000007">
    <property type="protein sequence ID" value="SKB86159.1"/>
    <property type="molecule type" value="Genomic_DNA"/>
</dbReference>
<name>A0A1T5EQT4_9SPHN</name>
<dbReference type="STRING" id="439228.SAMN06295920_107143"/>
<dbReference type="Proteomes" id="UP000189818">
    <property type="component" value="Unassembled WGS sequence"/>
</dbReference>
<accession>A0A1T5EQT4</accession>
<dbReference type="InterPro" id="IPR035959">
    <property type="entry name" value="RutC-like_sf"/>
</dbReference>